<evidence type="ECO:0000256" key="3">
    <source>
        <dbReference type="ARBA" id="ARBA00022452"/>
    </source>
</evidence>
<keyword evidence="6" id="KW-0408">Iron</keyword>
<dbReference type="InterPro" id="IPR039426">
    <property type="entry name" value="TonB-dep_rcpt-like"/>
</dbReference>
<dbReference type="InterPro" id="IPR023996">
    <property type="entry name" value="TonB-dep_OMP_SusC/RagA"/>
</dbReference>
<comment type="subcellular location">
    <subcellularLocation>
        <location evidence="1 11">Cell outer membrane</location>
        <topology evidence="1 11">Multi-pass membrane protein</topology>
    </subcellularLocation>
</comment>
<keyword evidence="9 11" id="KW-0472">Membrane</keyword>
<evidence type="ECO:0000313" key="16">
    <source>
        <dbReference type="Proteomes" id="UP001348817"/>
    </source>
</evidence>
<proteinExistence type="inferred from homology"/>
<keyword evidence="7" id="KW-0406">Ion transport</keyword>
<evidence type="ECO:0000256" key="7">
    <source>
        <dbReference type="ARBA" id="ARBA00023065"/>
    </source>
</evidence>
<dbReference type="InterPro" id="IPR012910">
    <property type="entry name" value="Plug_dom"/>
</dbReference>
<feature type="domain" description="TonB-dependent receptor plug" evidence="14">
    <location>
        <begin position="123"/>
        <end position="247"/>
    </location>
</feature>
<keyword evidence="13" id="KW-0732">Signal</keyword>
<protein>
    <submittedName>
        <fullName evidence="15">SusC/RagA family TonB-linked outer membrane protein</fullName>
    </submittedName>
</protein>
<keyword evidence="8" id="KW-0798">TonB box</keyword>
<feature type="chain" id="PRO_5043739806" evidence="13">
    <location>
        <begin position="21"/>
        <end position="1084"/>
    </location>
</feature>
<feature type="signal peptide" evidence="13">
    <location>
        <begin position="1"/>
        <end position="20"/>
    </location>
</feature>
<dbReference type="PANTHER" id="PTHR32552">
    <property type="entry name" value="FERRICHROME IRON RECEPTOR-RELATED"/>
    <property type="match status" value="1"/>
</dbReference>
<feature type="compositionally biased region" description="Low complexity" evidence="12">
    <location>
        <begin position="568"/>
        <end position="578"/>
    </location>
</feature>
<dbReference type="GO" id="GO:0009279">
    <property type="term" value="C:cell outer membrane"/>
    <property type="evidence" value="ECO:0007669"/>
    <property type="project" value="UniProtKB-SubCell"/>
</dbReference>
<dbReference type="InterPro" id="IPR036942">
    <property type="entry name" value="Beta-barrel_TonB_sf"/>
</dbReference>
<dbReference type="Gene3D" id="2.40.170.20">
    <property type="entry name" value="TonB-dependent receptor, beta-barrel domain"/>
    <property type="match status" value="1"/>
</dbReference>
<dbReference type="AlphaFoldDB" id="A0AAU9CM74"/>
<evidence type="ECO:0000256" key="13">
    <source>
        <dbReference type="SAM" id="SignalP"/>
    </source>
</evidence>
<evidence type="ECO:0000256" key="8">
    <source>
        <dbReference type="ARBA" id="ARBA00023077"/>
    </source>
</evidence>
<gene>
    <name evidence="15" type="ORF">FUAX_28770</name>
</gene>
<dbReference type="Gene3D" id="2.170.130.10">
    <property type="entry name" value="TonB-dependent receptor, plug domain"/>
    <property type="match status" value="1"/>
</dbReference>
<accession>A0AAU9CM74</accession>
<comment type="similarity">
    <text evidence="11">Belongs to the TonB-dependent receptor family.</text>
</comment>
<dbReference type="PANTHER" id="PTHR32552:SF81">
    <property type="entry name" value="TONB-DEPENDENT OUTER MEMBRANE RECEPTOR"/>
    <property type="match status" value="1"/>
</dbReference>
<evidence type="ECO:0000256" key="2">
    <source>
        <dbReference type="ARBA" id="ARBA00022448"/>
    </source>
</evidence>
<evidence type="ECO:0000256" key="10">
    <source>
        <dbReference type="ARBA" id="ARBA00023237"/>
    </source>
</evidence>
<keyword evidence="3 11" id="KW-1134">Transmembrane beta strand</keyword>
<keyword evidence="5 11" id="KW-0812">Transmembrane</keyword>
<dbReference type="RefSeq" id="WP_338392001.1">
    <property type="nucleotide sequence ID" value="NZ_AP025314.1"/>
</dbReference>
<dbReference type="KEGG" id="fax:FUAX_28770"/>
<dbReference type="GO" id="GO:0006826">
    <property type="term" value="P:iron ion transport"/>
    <property type="evidence" value="ECO:0007669"/>
    <property type="project" value="UniProtKB-KW"/>
</dbReference>
<dbReference type="PROSITE" id="PS52016">
    <property type="entry name" value="TONB_DEPENDENT_REC_3"/>
    <property type="match status" value="1"/>
</dbReference>
<dbReference type="PROSITE" id="PS00018">
    <property type="entry name" value="EF_HAND_1"/>
    <property type="match status" value="1"/>
</dbReference>
<dbReference type="InterPro" id="IPR018247">
    <property type="entry name" value="EF_Hand_1_Ca_BS"/>
</dbReference>
<dbReference type="InterPro" id="IPR037066">
    <property type="entry name" value="Plug_dom_sf"/>
</dbReference>
<keyword evidence="16" id="KW-1185">Reference proteome</keyword>
<evidence type="ECO:0000313" key="15">
    <source>
        <dbReference type="EMBL" id="BDD10445.1"/>
    </source>
</evidence>
<evidence type="ECO:0000256" key="4">
    <source>
        <dbReference type="ARBA" id="ARBA00022496"/>
    </source>
</evidence>
<keyword evidence="10 11" id="KW-0998">Cell outer membrane</keyword>
<dbReference type="NCBIfam" id="TIGR04056">
    <property type="entry name" value="OMP_RagA_SusC"/>
    <property type="match status" value="1"/>
</dbReference>
<dbReference type="Pfam" id="PF07715">
    <property type="entry name" value="Plug"/>
    <property type="match status" value="1"/>
</dbReference>
<dbReference type="Proteomes" id="UP001348817">
    <property type="component" value="Chromosome"/>
</dbReference>
<keyword evidence="2 11" id="KW-0813">Transport</keyword>
<organism evidence="15 16">
    <name type="scientific">Fulvitalea axinellae</name>
    <dbReference type="NCBI Taxonomy" id="1182444"/>
    <lineage>
        <taxon>Bacteria</taxon>
        <taxon>Pseudomonadati</taxon>
        <taxon>Bacteroidota</taxon>
        <taxon>Cytophagia</taxon>
        <taxon>Cytophagales</taxon>
        <taxon>Persicobacteraceae</taxon>
        <taxon>Fulvitalea</taxon>
    </lineage>
</organism>
<evidence type="ECO:0000256" key="9">
    <source>
        <dbReference type="ARBA" id="ARBA00023136"/>
    </source>
</evidence>
<evidence type="ECO:0000256" key="11">
    <source>
        <dbReference type="PROSITE-ProRule" id="PRU01360"/>
    </source>
</evidence>
<dbReference type="Pfam" id="PF13715">
    <property type="entry name" value="CarbopepD_reg_2"/>
    <property type="match status" value="1"/>
</dbReference>
<name>A0AAU9CM74_9BACT</name>
<keyword evidence="4" id="KW-0410">Iron transport</keyword>
<feature type="region of interest" description="Disordered" evidence="12">
    <location>
        <begin position="568"/>
        <end position="603"/>
    </location>
</feature>
<dbReference type="SUPFAM" id="SSF49464">
    <property type="entry name" value="Carboxypeptidase regulatory domain-like"/>
    <property type="match status" value="1"/>
</dbReference>
<evidence type="ECO:0000259" key="14">
    <source>
        <dbReference type="Pfam" id="PF07715"/>
    </source>
</evidence>
<evidence type="ECO:0000256" key="12">
    <source>
        <dbReference type="SAM" id="MobiDB-lite"/>
    </source>
</evidence>
<sequence length="1084" mass="120914">MRNFYFLMICWLLSLSGALAQDRVIVKGYVKSDADAEPLIGVNITEVDHEGRFVSGTVTDFNGFYMLKINPANTIRFAYVGFNAEERKVGTTSELNISLKENTTQLEVVTVEADEVASDGIKLRDVPMSIQKVKVAELEQLGAISVDQMLQGQISGVDIMAVSGDPGAGMQIRIRGTSTILGNQEPLIVVDGIPFETDIQEDFDFASADARDFGALLAIAPEDIESIEVLKDAASAARWGSRAANGVLQVITKKGVRGKPRLTYSVKGTISTQPDPVPMLSGPEYVTLQKEMYFNRNGNIHGTTFRGLNYDTSWDQYYNYAQDTDWLDEITKVAFSQEHNFSLSGGGEKVLYRVSVGYGKNDGTTMGTNFDRLTVGAKLDYTISTRLKFNTDISYTRSDSDAPYYSNLRSIAYRKMPNMSVYEYDAEGMRTGEYFNDDWRDPYQTFKTTIDGDEVEVPMYNPVAMANESFNNSLNDRLRTNFRLTYFLLDDLMVQGIVSFDVSGSKREQLLSSAAANEGGWNHVSKNRVVGSSGSAFTARTYTTVSYTPDWGEKHDFSTRVRWESAETSSSGFSTSTGNLPFEGISNPGTDGSSRKVSSSTNTRRDLGGLVSTYYKYDDRYMVSGGLRIDASSNFGEDTRWGAFPFVGVAWRLMNENFLRNVKQLDELKLTGSFGVNGTAPNGSGRYANYKAGARYLTEPAIYSSNIQLRNLAWETKTAWNVALTAAAFENRVNVQLEYYRNKSEDLFWNVGLPASSGFGKDTKYDQYRQNAGAMLNKGIEFSLSATPIKAEDPKDLNVNFTFNISKNINKVLALPDNYSLEAGNVFKNGEYSRRVEIGNPIGGFYGYRSLGVYEDKDATIARDRDGNPIPDYTGQYDYLTMKMGGTANYTFVEGDARYEDVNKDGYIDENDIVYLGSSNPDFSGGFRFQVRYMNFALSSSFHFRSGFDIVNGNRISTESMSSTNNQSVATLRRWRRPGDETDIPRTIYGTNFNTLGSDRFVEDGSFLRWKNVSLSYRFDQKFLKRLHLSALSAFATAYNLYTFTNYSGQDPEVSFGSDPFFMGVDNDQTPPSRSFVFGLSATF</sequence>
<evidence type="ECO:0000256" key="5">
    <source>
        <dbReference type="ARBA" id="ARBA00022692"/>
    </source>
</evidence>
<dbReference type="SUPFAM" id="SSF56935">
    <property type="entry name" value="Porins"/>
    <property type="match status" value="1"/>
</dbReference>
<dbReference type="EMBL" id="AP025314">
    <property type="protein sequence ID" value="BDD10445.1"/>
    <property type="molecule type" value="Genomic_DNA"/>
</dbReference>
<evidence type="ECO:0000256" key="1">
    <source>
        <dbReference type="ARBA" id="ARBA00004571"/>
    </source>
</evidence>
<feature type="compositionally biased region" description="Polar residues" evidence="12">
    <location>
        <begin position="587"/>
        <end position="602"/>
    </location>
</feature>
<reference evidence="15 16" key="1">
    <citation type="submission" date="2021-12" db="EMBL/GenBank/DDBJ databases">
        <title>Genome sequencing of bacteria with rrn-lacking chromosome and rrn-plasmid.</title>
        <authorList>
            <person name="Anda M."/>
            <person name="Iwasaki W."/>
        </authorList>
    </citation>
    <scope>NUCLEOTIDE SEQUENCE [LARGE SCALE GENOMIC DNA]</scope>
    <source>
        <strain evidence="15 16">DSM 100852</strain>
    </source>
</reference>
<dbReference type="InterPro" id="IPR008969">
    <property type="entry name" value="CarboxyPept-like_regulatory"/>
</dbReference>
<evidence type="ECO:0000256" key="6">
    <source>
        <dbReference type="ARBA" id="ARBA00023004"/>
    </source>
</evidence>